<accession>A0ABM8AK43</accession>
<evidence type="ECO:0000313" key="2">
    <source>
        <dbReference type="EMBL" id="BDP44197.1"/>
    </source>
</evidence>
<feature type="signal peptide" evidence="1">
    <location>
        <begin position="1"/>
        <end position="27"/>
    </location>
</feature>
<protein>
    <submittedName>
        <fullName evidence="2">Uncharacterized protein</fullName>
    </submittedName>
</protein>
<name>A0ABM8AK43_9DEIO</name>
<proteinExistence type="predicted"/>
<geneLocation type="plasmid" evidence="2 3">
    <name>pDAETH-2</name>
</geneLocation>
<dbReference type="RefSeq" id="WP_264778552.1">
    <property type="nucleotide sequence ID" value="NZ_AP026562.1"/>
</dbReference>
<reference evidence="2" key="1">
    <citation type="submission" date="2022-07" db="EMBL/GenBank/DDBJ databases">
        <title>Complete Genome Sequence of the Radioresistant Bacterium Deinococcus aetherius ST0316, Isolated from the Air Dust collected in Lower Stratosphere above Japan.</title>
        <authorList>
            <person name="Satoh K."/>
            <person name="Hagiwara K."/>
            <person name="Katsumata K."/>
            <person name="Kubo A."/>
            <person name="Yokobori S."/>
            <person name="Yamagishi A."/>
            <person name="Oono Y."/>
            <person name="Narumi I."/>
        </authorList>
    </citation>
    <scope>NUCLEOTIDE SEQUENCE</scope>
    <source>
        <strain evidence="2">ST0316</strain>
        <plasmid evidence="2">pDAETH-2</plasmid>
    </source>
</reference>
<organism evidence="2 3">
    <name type="scientific">Deinococcus aetherius</name>
    <dbReference type="NCBI Taxonomy" id="200252"/>
    <lineage>
        <taxon>Bacteria</taxon>
        <taxon>Thermotogati</taxon>
        <taxon>Deinococcota</taxon>
        <taxon>Deinococci</taxon>
        <taxon>Deinococcales</taxon>
        <taxon>Deinococcaceae</taxon>
        <taxon>Deinococcus</taxon>
    </lineage>
</organism>
<keyword evidence="1" id="KW-0732">Signal</keyword>
<evidence type="ECO:0000256" key="1">
    <source>
        <dbReference type="SAM" id="SignalP"/>
    </source>
</evidence>
<sequence>MNTTRSWLSRSSFIVTAAALLIGAGQATVKVGPDNTLGSQLATMSGTSLTRAECQGRMRDLDALLQNAGYQTIRTRVTEDGTLIARWYNTEAKTTVLAFSGQLDVGNSFSAREYPGTIRWNEFTGTR</sequence>
<keyword evidence="2" id="KW-0614">Plasmid</keyword>
<dbReference type="Proteomes" id="UP001064971">
    <property type="component" value="Plasmid pDAETH-2"/>
</dbReference>
<feature type="chain" id="PRO_5047120237" evidence="1">
    <location>
        <begin position="28"/>
        <end position="127"/>
    </location>
</feature>
<dbReference type="EMBL" id="AP026562">
    <property type="protein sequence ID" value="BDP44197.1"/>
    <property type="molecule type" value="Genomic_DNA"/>
</dbReference>
<keyword evidence="3" id="KW-1185">Reference proteome</keyword>
<gene>
    <name evidence="2" type="ORF">DAETH_41660</name>
</gene>
<evidence type="ECO:0000313" key="3">
    <source>
        <dbReference type="Proteomes" id="UP001064971"/>
    </source>
</evidence>